<sequence>MNGETNGNYGANGTDGHPPAITSTVEEFLARTYDFVIIGGGTAGLTLAARLTENPDTTVGVIEAGKNRLGDPYVDTPALFLQTLGNPEYDWMMSTTPQDANKGKVHHMPRGKLLGGSSGINYMMYVRGSNADYDDWATLVDDPSWSSENMKQYMRKHQTLEPIDESITDRSTMAYVGSNHGTSGPVRTSFNDWRLPIEDDIIKACDEATGMTNKPVDPWSGDHIGFFNTLGSVCRTGPNRGKRSYAARGYFEPNKARPNLKVLCEALATSIVLEGSTATGVSFRHGGDDYTVKANREVIVSGGAVLSPQILELSGIGDPKVLEAAGVECKIALPGVGNNFQDHVLSIACYELTPGNMSLDAIYNPDVMADAQKTLMEKAGGPLTCISSSQGFFSCKLFLSEAEVEDIIRSIEEIPDQTDFQQKQREQVIAHIRNPKSANLQFVLVAATAGSDEGVADQSKLFPPADPSKPMGITLAICLQYPVSRGSVHITSSDPTQPPVIDPAYLQHPADVAVLAAGMRFLDKVANSKALEGKLGRRITPRPELDLQKTEDAQAAVRDWVLGEYHPCGSCAMGDVVDSRLKVKGVEGLRVVDASVFPNHVSGNIVSSVYAVAEKAADIIKADYDYAPLAKVAA</sequence>
<keyword evidence="6" id="KW-1185">Reference proteome</keyword>
<keyword evidence="2" id="KW-0285">Flavoprotein</keyword>
<keyword evidence="2" id="KW-0274">FAD</keyword>
<dbReference type="PANTHER" id="PTHR11552">
    <property type="entry name" value="GLUCOSE-METHANOL-CHOLINE GMC OXIDOREDUCTASE"/>
    <property type="match status" value="1"/>
</dbReference>
<reference evidence="5" key="1">
    <citation type="submission" date="2022-10" db="EMBL/GenBank/DDBJ databases">
        <title>Culturing micro-colonial fungi from biological soil crusts in the Mojave desert and describing Neophaeococcomyces mojavensis, and introducing the new genera and species Taxawa tesnikishii.</title>
        <authorList>
            <person name="Kurbessoian T."/>
            <person name="Stajich J.E."/>
        </authorList>
    </citation>
    <scope>NUCLEOTIDE SEQUENCE</scope>
    <source>
        <strain evidence="5">TK_1</strain>
    </source>
</reference>
<dbReference type="Proteomes" id="UP001172684">
    <property type="component" value="Unassembled WGS sequence"/>
</dbReference>
<feature type="domain" description="Glucose-methanol-choline oxidoreductase N-terminal" evidence="4">
    <location>
        <begin position="303"/>
        <end position="317"/>
    </location>
</feature>
<dbReference type="SUPFAM" id="SSF51905">
    <property type="entry name" value="FAD/NAD(P)-binding domain"/>
    <property type="match status" value="1"/>
</dbReference>
<dbReference type="Gene3D" id="3.50.50.60">
    <property type="entry name" value="FAD/NAD(P)-binding domain"/>
    <property type="match status" value="1"/>
</dbReference>
<name>A0ABQ9NSX6_9PEZI</name>
<dbReference type="Pfam" id="PF00732">
    <property type="entry name" value="GMC_oxred_N"/>
    <property type="match status" value="1"/>
</dbReference>
<feature type="domain" description="Glucose-methanol-choline oxidoreductase N-terminal" evidence="3">
    <location>
        <begin position="111"/>
        <end position="134"/>
    </location>
</feature>
<evidence type="ECO:0000259" key="4">
    <source>
        <dbReference type="PROSITE" id="PS00624"/>
    </source>
</evidence>
<dbReference type="InterPro" id="IPR036188">
    <property type="entry name" value="FAD/NAD-bd_sf"/>
</dbReference>
<dbReference type="Pfam" id="PF05199">
    <property type="entry name" value="GMC_oxred_C"/>
    <property type="match status" value="1"/>
</dbReference>
<evidence type="ECO:0000259" key="3">
    <source>
        <dbReference type="PROSITE" id="PS00623"/>
    </source>
</evidence>
<dbReference type="InterPro" id="IPR007867">
    <property type="entry name" value="GMC_OxRtase_C"/>
</dbReference>
<dbReference type="PROSITE" id="PS00624">
    <property type="entry name" value="GMC_OXRED_2"/>
    <property type="match status" value="1"/>
</dbReference>
<evidence type="ECO:0000256" key="1">
    <source>
        <dbReference type="ARBA" id="ARBA00010790"/>
    </source>
</evidence>
<dbReference type="EMBL" id="JAPDRL010000028">
    <property type="protein sequence ID" value="KAJ9665514.1"/>
    <property type="molecule type" value="Genomic_DNA"/>
</dbReference>
<evidence type="ECO:0000313" key="5">
    <source>
        <dbReference type="EMBL" id="KAJ9665514.1"/>
    </source>
</evidence>
<accession>A0ABQ9NSX6</accession>
<dbReference type="Gene3D" id="3.30.560.10">
    <property type="entry name" value="Glucose Oxidase, domain 3"/>
    <property type="match status" value="1"/>
</dbReference>
<evidence type="ECO:0000313" key="6">
    <source>
        <dbReference type="Proteomes" id="UP001172684"/>
    </source>
</evidence>
<dbReference type="InterPro" id="IPR000172">
    <property type="entry name" value="GMC_OxRdtase_N"/>
</dbReference>
<organism evidence="5 6">
    <name type="scientific">Coniosporium apollinis</name>
    <dbReference type="NCBI Taxonomy" id="61459"/>
    <lineage>
        <taxon>Eukaryota</taxon>
        <taxon>Fungi</taxon>
        <taxon>Dikarya</taxon>
        <taxon>Ascomycota</taxon>
        <taxon>Pezizomycotina</taxon>
        <taxon>Dothideomycetes</taxon>
        <taxon>Dothideomycetes incertae sedis</taxon>
        <taxon>Coniosporium</taxon>
    </lineage>
</organism>
<evidence type="ECO:0000256" key="2">
    <source>
        <dbReference type="RuleBase" id="RU003968"/>
    </source>
</evidence>
<dbReference type="PANTHER" id="PTHR11552:SF210">
    <property type="entry name" value="GLUCOSE-METHANOL-CHOLINE OXIDOREDUCTASE N-TERMINAL DOMAIN-CONTAINING PROTEIN-RELATED"/>
    <property type="match status" value="1"/>
</dbReference>
<dbReference type="PROSITE" id="PS00623">
    <property type="entry name" value="GMC_OXRED_1"/>
    <property type="match status" value="1"/>
</dbReference>
<proteinExistence type="inferred from homology"/>
<comment type="caution">
    <text evidence="5">The sequence shown here is derived from an EMBL/GenBank/DDBJ whole genome shotgun (WGS) entry which is preliminary data.</text>
</comment>
<dbReference type="SUPFAM" id="SSF54373">
    <property type="entry name" value="FAD-linked reductases, C-terminal domain"/>
    <property type="match status" value="1"/>
</dbReference>
<comment type="similarity">
    <text evidence="1 2">Belongs to the GMC oxidoreductase family.</text>
</comment>
<dbReference type="PIRSF" id="PIRSF000137">
    <property type="entry name" value="Alcohol_oxidase"/>
    <property type="match status" value="1"/>
</dbReference>
<protein>
    <recommendedName>
        <fullName evidence="3 4">Glucose-methanol-choline oxidoreductase N-terminal domain-containing protein</fullName>
    </recommendedName>
</protein>
<gene>
    <name evidence="5" type="ORF">H2201_004396</name>
</gene>
<dbReference type="InterPro" id="IPR012132">
    <property type="entry name" value="GMC_OxRdtase"/>
</dbReference>